<evidence type="ECO:0000313" key="1">
    <source>
        <dbReference type="EMBL" id="WBA43165.1"/>
    </source>
</evidence>
<sequence length="115" mass="13174">METKERGFGTMVIGGRERGFHIGTFQSKVFCDHRGIKPSDYLEELGKFALVNSVENNIFVCDLLYSALVAYGTFKREQIDFTADDVMFWADMAETEELAKLFTVMGEMRRNTPKK</sequence>
<keyword evidence="2" id="KW-1185">Reference proteome</keyword>
<dbReference type="Proteomes" id="UP001211005">
    <property type="component" value="Chromosome"/>
</dbReference>
<protein>
    <submittedName>
        <fullName evidence="1">Uncharacterized protein</fullName>
    </submittedName>
</protein>
<reference evidence="1 2" key="1">
    <citation type="submission" date="2022-12" db="EMBL/GenBank/DDBJ databases">
        <title>Hymenobacter canadensis sp. nov. isolated from lake water of the Cambridge Bay, Canada.</title>
        <authorList>
            <person name="Kim W.H."/>
            <person name="Lee Y.M."/>
        </authorList>
    </citation>
    <scope>NUCLEOTIDE SEQUENCE [LARGE SCALE GENOMIC DNA]</scope>
    <source>
        <strain evidence="1 2">PAMC 29467</strain>
    </source>
</reference>
<name>A0ABY7LV94_9BACT</name>
<dbReference type="RefSeq" id="WP_269561209.1">
    <property type="nucleotide sequence ID" value="NZ_CP114767.1"/>
</dbReference>
<dbReference type="EMBL" id="CP114767">
    <property type="protein sequence ID" value="WBA43165.1"/>
    <property type="molecule type" value="Genomic_DNA"/>
</dbReference>
<accession>A0ABY7LV94</accession>
<gene>
    <name evidence="1" type="ORF">O3303_06270</name>
</gene>
<organism evidence="1 2">
    <name type="scientific">Hymenobacter canadensis</name>
    <dbReference type="NCBI Taxonomy" id="2999067"/>
    <lineage>
        <taxon>Bacteria</taxon>
        <taxon>Pseudomonadati</taxon>
        <taxon>Bacteroidota</taxon>
        <taxon>Cytophagia</taxon>
        <taxon>Cytophagales</taxon>
        <taxon>Hymenobacteraceae</taxon>
        <taxon>Hymenobacter</taxon>
    </lineage>
</organism>
<proteinExistence type="predicted"/>
<evidence type="ECO:0000313" key="2">
    <source>
        <dbReference type="Proteomes" id="UP001211005"/>
    </source>
</evidence>